<organism evidence="3 4">
    <name type="scientific">Xenopus tropicalis</name>
    <name type="common">Western clawed frog</name>
    <name type="synonym">Silurana tropicalis</name>
    <dbReference type="NCBI Taxonomy" id="8364"/>
    <lineage>
        <taxon>Eukaryota</taxon>
        <taxon>Metazoa</taxon>
        <taxon>Chordata</taxon>
        <taxon>Craniata</taxon>
        <taxon>Vertebrata</taxon>
        <taxon>Euteleostomi</taxon>
        <taxon>Amphibia</taxon>
        <taxon>Batrachia</taxon>
        <taxon>Anura</taxon>
        <taxon>Pipoidea</taxon>
        <taxon>Pipidae</taxon>
        <taxon>Xenopodinae</taxon>
        <taxon>Xenopus</taxon>
        <taxon>Silurana</taxon>
    </lineage>
</organism>
<dbReference type="AGR" id="Xenbase:XB-GENE-29079335"/>
<evidence type="ECO:0000313" key="5">
    <source>
        <dbReference type="Xenbase" id="XB-GENE-29079335"/>
    </source>
</evidence>
<feature type="chain" id="PRO_5035263421" evidence="2">
    <location>
        <begin position="26"/>
        <end position="426"/>
    </location>
</feature>
<dbReference type="InterPro" id="IPR050650">
    <property type="entry name" value="Type-II_Cytokine-TF_Rcpt"/>
</dbReference>
<dbReference type="Gene3D" id="2.60.40.10">
    <property type="entry name" value="Immunoglobulins"/>
    <property type="match status" value="1"/>
</dbReference>
<keyword evidence="1" id="KW-0472">Membrane</keyword>
<name>A0A8J0QX81_XENTR</name>
<dbReference type="AlphaFoldDB" id="A0A8J0QX81"/>
<dbReference type="OMA" id="DGKLHMC"/>
<sequence>MSKDGFVAFLYVCIYILLQQERAWGCTLTSDNFRTVLEWQTKESNCDIQLFNGSEWNSLSTDVVPVCKDGSCKVDLSWQMLNIYADYQAKILCPHGSKELNCTTPVLQLYNDVIPGPPLLNVSLEDGKLHMCVSLPLAPGITSNSAPRPIQSILKKLQNLILTVTTGNLTYCSEHIILNKLHCMDCKDLLPDSEYCATATFRDHHGKSARKCVINRDFRRLTYAVKAASPLVIFVFVILVWGYKAHTSLPKPKVLEFPYHFPRTLLLKENKVIIDSLSLMPPKWEYESTKTQFVKYERNGFLEQLDPGSVEEVEETWGSGETSECSVAILSASQEETPQPFTHIPEEWNNLSNINLNSILVMEKESNLEGLVVDGKPSAADQDVVSVADSSELWNSDKEEDNCEEQLQHFSGYERQGGTLFLSPVH</sequence>
<accession>A0A8J0QX81</accession>
<dbReference type="Proteomes" id="UP000008143">
    <property type="component" value="Chromosome 8"/>
</dbReference>
<evidence type="ECO:0000256" key="2">
    <source>
        <dbReference type="SAM" id="SignalP"/>
    </source>
</evidence>
<evidence type="ECO:0000313" key="3">
    <source>
        <dbReference type="Proteomes" id="UP000008143"/>
    </source>
</evidence>
<proteinExistence type="predicted"/>
<feature type="signal peptide" evidence="2">
    <location>
        <begin position="1"/>
        <end position="25"/>
    </location>
</feature>
<dbReference type="KEGG" id="xtr:100488687"/>
<feature type="transmembrane region" description="Helical" evidence="1">
    <location>
        <begin position="221"/>
        <end position="243"/>
    </location>
</feature>
<protein>
    <submittedName>
        <fullName evidence="4">Uncharacterized protein LOC100488687</fullName>
    </submittedName>
</protein>
<dbReference type="OrthoDB" id="10031784at2759"/>
<keyword evidence="1" id="KW-1133">Transmembrane helix</keyword>
<evidence type="ECO:0000256" key="1">
    <source>
        <dbReference type="SAM" id="Phobius"/>
    </source>
</evidence>
<reference evidence="4" key="1">
    <citation type="submission" date="2025-08" db="UniProtKB">
        <authorList>
            <consortium name="RefSeq"/>
        </authorList>
    </citation>
    <scope>IDENTIFICATION</scope>
    <source>
        <strain evidence="4">Nigerian</strain>
        <tissue evidence="4">Liver and blood</tissue>
    </source>
</reference>
<dbReference type="Xenbase" id="XB-GENE-29079335">
    <property type="gene designation" value="LOC100488687"/>
</dbReference>
<dbReference type="RefSeq" id="XP_002940450.1">
    <property type="nucleotide sequence ID" value="XM_002940404.3"/>
</dbReference>
<dbReference type="GeneID" id="100488687"/>
<dbReference type="PANTHER" id="PTHR20859">
    <property type="entry name" value="INTERFERON/INTERLEUKIN RECEPTOR"/>
    <property type="match status" value="1"/>
</dbReference>
<evidence type="ECO:0000313" key="4">
    <source>
        <dbReference type="RefSeq" id="XP_002940450.1"/>
    </source>
</evidence>
<keyword evidence="2" id="KW-0732">Signal</keyword>
<keyword evidence="1" id="KW-0812">Transmembrane</keyword>
<dbReference type="PANTHER" id="PTHR20859:SF84">
    <property type="entry name" value="INTERFERON ALPHA_BETA RECEPTOR 2"/>
    <property type="match status" value="1"/>
</dbReference>
<gene>
    <name evidence="4 5" type="primary">LOC100488687</name>
</gene>
<keyword evidence="3" id="KW-1185">Reference proteome</keyword>
<dbReference type="InterPro" id="IPR013783">
    <property type="entry name" value="Ig-like_fold"/>
</dbReference>